<dbReference type="SUPFAM" id="SSF49452">
    <property type="entry name" value="Starch-binding domain-like"/>
    <property type="match status" value="1"/>
</dbReference>
<evidence type="ECO:0000313" key="2">
    <source>
        <dbReference type="Proteomes" id="UP001501692"/>
    </source>
</evidence>
<proteinExistence type="predicted"/>
<dbReference type="PROSITE" id="PS51257">
    <property type="entry name" value="PROKAR_LIPOPROTEIN"/>
    <property type="match status" value="1"/>
</dbReference>
<dbReference type="Proteomes" id="UP001501692">
    <property type="component" value="Unassembled WGS sequence"/>
</dbReference>
<protein>
    <submittedName>
        <fullName evidence="1">Uncharacterized protein</fullName>
    </submittedName>
</protein>
<dbReference type="InterPro" id="IPR013784">
    <property type="entry name" value="Carb-bd-like_fold"/>
</dbReference>
<gene>
    <name evidence="1" type="ORF">GCM10023315_25180</name>
</gene>
<accession>A0ABP9HLF2</accession>
<reference evidence="2" key="1">
    <citation type="journal article" date="2019" name="Int. J. Syst. Evol. Microbiol.">
        <title>The Global Catalogue of Microorganisms (GCM) 10K type strain sequencing project: providing services to taxonomists for standard genome sequencing and annotation.</title>
        <authorList>
            <consortium name="The Broad Institute Genomics Platform"/>
            <consortium name="The Broad Institute Genome Sequencing Center for Infectious Disease"/>
            <person name="Wu L."/>
            <person name="Ma J."/>
        </authorList>
    </citation>
    <scope>NUCLEOTIDE SEQUENCE [LARGE SCALE GENOMIC DNA]</scope>
    <source>
        <strain evidence="2">JCM 18287</strain>
    </source>
</reference>
<evidence type="ECO:0000313" key="1">
    <source>
        <dbReference type="EMBL" id="GAA4973679.1"/>
    </source>
</evidence>
<sequence>MKALKYISIILIVLFLTSCVQKKHKKTIHFKLDMNGVENPVNVGIKGDTYPLSWGKTLLLTDNNNDGVFEISIELESASYDIEFKFVNQQNNFELRDSDNRSIRFDYKPETILYETVFNNPEAETSILK</sequence>
<dbReference type="EMBL" id="BAABJK010000009">
    <property type="protein sequence ID" value="GAA4973679.1"/>
    <property type="molecule type" value="Genomic_DNA"/>
</dbReference>
<name>A0ABP9HLF2_9FLAO</name>
<dbReference type="RefSeq" id="WP_345169304.1">
    <property type="nucleotide sequence ID" value="NZ_BAABJK010000009.1"/>
</dbReference>
<organism evidence="1 2">
    <name type="scientific">Algibacter aquimarinus</name>
    <dbReference type="NCBI Taxonomy" id="1136748"/>
    <lineage>
        <taxon>Bacteria</taxon>
        <taxon>Pseudomonadati</taxon>
        <taxon>Bacteroidota</taxon>
        <taxon>Flavobacteriia</taxon>
        <taxon>Flavobacteriales</taxon>
        <taxon>Flavobacteriaceae</taxon>
        <taxon>Algibacter</taxon>
    </lineage>
</organism>
<comment type="caution">
    <text evidence="1">The sequence shown here is derived from an EMBL/GenBank/DDBJ whole genome shotgun (WGS) entry which is preliminary data.</text>
</comment>
<keyword evidence="2" id="KW-1185">Reference proteome</keyword>